<dbReference type="EMBL" id="EU770222">
    <property type="protein sequence ID" value="ACF05146.1"/>
    <property type="molecule type" value="Genomic_DNA"/>
</dbReference>
<protein>
    <submittedName>
        <fullName evidence="2">Uncharacterized protein</fullName>
    </submittedName>
</protein>
<reference evidence="2 3" key="1">
    <citation type="submission" date="2008-05" db="EMBL/GenBank/DDBJ databases">
        <authorList>
            <person name="Weber R.J."/>
            <person name="Jacobs-Sera D."/>
            <person name="Houtz J."/>
            <person name="Hendrix R.W."/>
            <person name="Hatfull G.H."/>
        </authorList>
    </citation>
    <scope>NUCLEOTIDE SEQUENCE [LARGE SCALE GENOMIC DNA]</scope>
</reference>
<keyword evidence="3" id="KW-1185">Reference proteome</keyword>
<evidence type="ECO:0000313" key="2">
    <source>
        <dbReference type="EMBL" id="ACF05146.1"/>
    </source>
</evidence>
<accession>B3VM76</accession>
<evidence type="ECO:0000256" key="1">
    <source>
        <dbReference type="SAM" id="MobiDB-lite"/>
    </source>
</evidence>
<organism evidence="2 3">
    <name type="scientific">Mycobacterium phage Predator</name>
    <dbReference type="NCBI Taxonomy" id="543153"/>
    <lineage>
        <taxon>Viruses</taxon>
        <taxon>Duplodnaviria</taxon>
        <taxon>Heunggongvirae</taxon>
        <taxon>Uroviricota</taxon>
        <taxon>Caudoviricetes</taxon>
        <taxon>Predatorvirus</taxon>
        <taxon>Predatorvirus predator</taxon>
    </lineage>
</organism>
<dbReference type="Proteomes" id="UP000000621">
    <property type="component" value="Segment"/>
</dbReference>
<proteinExistence type="predicted"/>
<gene>
    <name evidence="2" type="ORF">PREDATOR_49</name>
</gene>
<feature type="compositionally biased region" description="Basic and acidic residues" evidence="1">
    <location>
        <begin position="40"/>
        <end position="49"/>
    </location>
</feature>
<name>B3VM76_9CAUD</name>
<sequence>MLGSSKGQAVNTAPWMVEIGVRLPDTGDESRRDSQKRRKTDMSQDKSKETGLVSMHSEWVGKSYVRTVARRVGKSATLMVDVTEYADRPSKKRASAAARHAAREASATPVKAPAGSVIFEHESVKQTNRLDEDGNLVPLRTRMRTTTFAFGI</sequence>
<dbReference type="RefSeq" id="YP_002003407.1">
    <property type="nucleotide sequence ID" value="NC_011039.1"/>
</dbReference>
<feature type="region of interest" description="Disordered" evidence="1">
    <location>
        <begin position="18"/>
        <end position="53"/>
    </location>
</feature>
<dbReference type="KEGG" id="vg:6450086"/>
<dbReference type="OrthoDB" id="39422at10239"/>
<evidence type="ECO:0000313" key="3">
    <source>
        <dbReference type="Proteomes" id="UP000000621"/>
    </source>
</evidence>